<dbReference type="PANTHER" id="PTHR32305:SF15">
    <property type="entry name" value="PROTEIN RHSA-RELATED"/>
    <property type="match status" value="1"/>
</dbReference>
<evidence type="ECO:0000313" key="2">
    <source>
        <dbReference type="EMBL" id="EOS02367.1"/>
    </source>
</evidence>
<dbReference type="Proteomes" id="UP000014207">
    <property type="component" value="Unassembled WGS sequence"/>
</dbReference>
<sequence length="1476" mass="167793">MKRYTIFILYVIAVVSIAYGQNGDSRNKEARRPLKEMDDDYMIIHDGIDTRSSTNIYGDSFNDVVYTFSVKNHSVVFMANAMGSELEFSVMYLLYKPFNSDQPAQRIDASWDSRLRLKEAMANESLFIKGYDEDLTKMPDHCPLMYRTLNPGEYELCCEGTKSNGLIVTNMYFAYLGSKPYNAIDLGNFYDGRHITVTPGVFGHTTVYYKLKLESASLVNIIHKGSLVTHPVITLDSGPGNIINSNMYLLKDDSIPQIKDMGLKAGEHSFHITYEGNACSQAGIEIMATQNDTGNSWEKPYEMGSYTDSLHYTNTYFPSTFEDNEGGYAFHRFEIKDTMDISIEVPVWKRNGYGSGVISLHKANHQIVRNTTRKEEYIQSLDIESLLPGTYYITTSSGPTILTLNVKGKKASQHLNNKENYITTMKANVGGLSVVNMYNPQNATRTIQNIDAFGRIAQTVQYGMTPDKRNLVSRMEYDRMYRDSCAWLPVVDRGAGNILSVQQIRSNALELYNDGYAYEESVYDGSPLNRLVEKYNPGSSWHTTGHSEKTGYLTNTSDMGCLMFAVTGKKDSLQLVPKGYYAAGELIVSEKIDEDGHPTYTYMNKLNQEILSRSINGTDTLDTYQVYDDFGNLCFVLPPLAVDGIRSLGLAKVLDLYAYQYHYDWLNLCSGKKMPGTDWIDLVYDNKGRLYVIRDAEMRKRNEWKCFFYDRLGRKVLTAILKSGEKPLPYYMCVEFKPNATNTFYGYAIDRYNLSNLEMQEVVYYDTYDYKKMKSQFSPSLDYVEDTQYGKRYGDDTEQLVCKGQKTGIISRVLGTEQMLYTSTYYDYYQRPVQTRSIDINGKLHIEKFKYDFNGNILASCENIDQNSLTQSKTYDHAGRLLRNIHQINHSVSASFSYAYDELGRLVGITRDNGGNPLTTTNQYNIRNWLTSVQSPLFSQNLYYTDGTGTPCYNGNISSMTWKAGNEKVTRGYRFEYDPLSRLKNAAYGEGELLALKPDHYDEQITGYDKNGNMLGLKRYGPISANGYGLIDNLSVTLDGNQLVSVNDAATVSVFNNGFDFKDGSKQATEYFYDDNGSLIKDLNKKITNIQYNCLHLPDRVEFEDGSSISYLYDAAGIKLRVVHSTAGKTTTTDYCGSVIYENGNPKTILTEAGFVSLNDNKYHYYLQDHQGNNRVVADQNGNVEEVNHYYPFGGIFANTSSNQPYKYNGKEWDKEYGLNWYDYGARMYDPSLGRWHTIDPVAEKYCGISPYAYCNNDPVKNIDLNGCDWYLYEATGQLYYNKGMNQKQITFNDNLYTRVGANNMLGDMKDITEKSYDYEESVSLAQAHGYAINPIQYITSEDSREQPYTTGKKSVSITTGKIEIVNERYGVFTSDKDKVVGVKTEPLFTESLKKTGKLDILLTGGKKTNYVERNYVTYKKTKTEDKIYNAIGTLFGIMSTITTGKQDYRAVNVYRNRDDYSKATRGMGRVLNYMK</sequence>
<dbReference type="PANTHER" id="PTHR32305">
    <property type="match status" value="1"/>
</dbReference>
<gene>
    <name evidence="2" type="ORF">C799_01487</name>
</gene>
<dbReference type="NCBIfam" id="TIGR03696">
    <property type="entry name" value="Rhs_assc_core"/>
    <property type="match status" value="1"/>
</dbReference>
<dbReference type="EMBL" id="ASSM01000006">
    <property type="protein sequence ID" value="EOS02367.1"/>
    <property type="molecule type" value="Genomic_DNA"/>
</dbReference>
<feature type="domain" description="DUF6443" evidence="1">
    <location>
        <begin position="435"/>
        <end position="553"/>
    </location>
</feature>
<organism evidence="2 3">
    <name type="scientific">Bacteroides thetaiotaomicron dnLKV9</name>
    <dbReference type="NCBI Taxonomy" id="1235785"/>
    <lineage>
        <taxon>Bacteria</taxon>
        <taxon>Pseudomonadati</taxon>
        <taxon>Bacteroidota</taxon>
        <taxon>Bacteroidia</taxon>
        <taxon>Bacteroidales</taxon>
        <taxon>Bacteroidaceae</taxon>
        <taxon>Bacteroides</taxon>
    </lineage>
</organism>
<evidence type="ECO:0000259" key="1">
    <source>
        <dbReference type="Pfam" id="PF20041"/>
    </source>
</evidence>
<dbReference type="InterPro" id="IPR022385">
    <property type="entry name" value="Rhs_assc_core"/>
</dbReference>
<evidence type="ECO:0000313" key="3">
    <source>
        <dbReference type="Proteomes" id="UP000014207"/>
    </source>
</evidence>
<protein>
    <submittedName>
        <fullName evidence="2">RHS repeat-associated core domain-containing protein</fullName>
    </submittedName>
</protein>
<dbReference type="InterPro" id="IPR050708">
    <property type="entry name" value="T6SS_VgrG/RHS"/>
</dbReference>
<reference evidence="2 3" key="1">
    <citation type="submission" date="2013-04" db="EMBL/GenBank/DDBJ databases">
        <title>The Genome Sequence of Bacteroides thetaiotaomicron dnLKV9.</title>
        <authorList>
            <consortium name="The Broad Institute Genomics Platform"/>
            <consortium name="The Broad Institute Genome Sequencing Center for Infectious Disease"/>
            <person name="Earl A."/>
            <person name="Xavier R."/>
            <person name="Kuhn K."/>
            <person name="Stappenbeck T."/>
            <person name="Walker B."/>
            <person name="Young S."/>
            <person name="Zeng Q."/>
            <person name="Gargeya S."/>
            <person name="Fitzgerald M."/>
            <person name="Haas B."/>
            <person name="Abouelleil A."/>
            <person name="Allen A.W."/>
            <person name="Alvarado L."/>
            <person name="Arachchi H.M."/>
            <person name="Berlin A.M."/>
            <person name="Chapman S.B."/>
            <person name="Gainer-Dewar J."/>
            <person name="Goldberg J."/>
            <person name="Griggs A."/>
            <person name="Gujja S."/>
            <person name="Hansen M."/>
            <person name="Howarth C."/>
            <person name="Imamovic A."/>
            <person name="Ireland A."/>
            <person name="Larimer J."/>
            <person name="McCowan C."/>
            <person name="Murphy C."/>
            <person name="Pearson M."/>
            <person name="Poon T.W."/>
            <person name="Priest M."/>
            <person name="Roberts A."/>
            <person name="Saif S."/>
            <person name="Shea T."/>
            <person name="Sisk P."/>
            <person name="Sykes S."/>
            <person name="Wortman J."/>
            <person name="Nusbaum C."/>
            <person name="Birren B."/>
        </authorList>
    </citation>
    <scope>NUCLEOTIDE SEQUENCE [LARGE SCALE GENOMIC DNA]</scope>
    <source>
        <strain evidence="3">dnLKV9</strain>
    </source>
</reference>
<dbReference type="InterPro" id="IPR045619">
    <property type="entry name" value="DUF6443"/>
</dbReference>
<dbReference type="PATRIC" id="fig|1235785.3.peg.1485"/>
<dbReference type="Gene3D" id="2.180.10.10">
    <property type="entry name" value="RHS repeat-associated core"/>
    <property type="match status" value="1"/>
</dbReference>
<accession>R9HEB9</accession>
<proteinExistence type="predicted"/>
<dbReference type="Pfam" id="PF20041">
    <property type="entry name" value="DUF6443"/>
    <property type="match status" value="1"/>
</dbReference>
<dbReference type="HOGENOM" id="CLU_004466_2_0_10"/>
<name>R9HEB9_BACT4</name>
<comment type="caution">
    <text evidence="2">The sequence shown here is derived from an EMBL/GenBank/DDBJ whole genome shotgun (WGS) entry which is preliminary data.</text>
</comment>
<dbReference type="RefSeq" id="WP_016267796.1">
    <property type="nucleotide sequence ID" value="NZ_KE159459.1"/>
</dbReference>